<keyword evidence="3" id="KW-1185">Reference proteome</keyword>
<reference evidence="2" key="1">
    <citation type="submission" date="2021-12" db="EMBL/GenBank/DDBJ databases">
        <authorList>
            <person name="Lee J.-H."/>
            <person name="Kim S.-B."/>
        </authorList>
    </citation>
    <scope>NUCLEOTIDE SEQUENCE</scope>
    <source>
        <strain evidence="2">NR30</strain>
    </source>
</reference>
<name>A0A9Q3VM40_9ACTN</name>
<dbReference type="RefSeq" id="WP_232648945.1">
    <property type="nucleotide sequence ID" value="NZ_JAJSBI010000006.1"/>
</dbReference>
<gene>
    <name evidence="2" type="ORF">LJ657_14215</name>
</gene>
<dbReference type="EMBL" id="JAJSBI010000006">
    <property type="protein sequence ID" value="MCD9874816.1"/>
    <property type="molecule type" value="Genomic_DNA"/>
</dbReference>
<accession>A0A9Q3VM40</accession>
<dbReference type="SUPFAM" id="SSF140490">
    <property type="entry name" value="Nqo1C-terminal domain-like"/>
    <property type="match status" value="1"/>
</dbReference>
<sequence length="85" mass="9204">MAEDFTALAAGRADADLLSRPHRRTALLPDRDACRHPDGAARLAASALSTFAEDVERHLTHDACQAARRPPLMPVPPATPPEGWR</sequence>
<evidence type="ECO:0000313" key="3">
    <source>
        <dbReference type="Proteomes" id="UP001108029"/>
    </source>
</evidence>
<evidence type="ECO:0000313" key="2">
    <source>
        <dbReference type="EMBL" id="MCD9874816.1"/>
    </source>
</evidence>
<organism evidence="2 3">
    <name type="scientific">Streptomyces guryensis</name>
    <dbReference type="NCBI Taxonomy" id="2886947"/>
    <lineage>
        <taxon>Bacteria</taxon>
        <taxon>Bacillati</taxon>
        <taxon>Actinomycetota</taxon>
        <taxon>Actinomycetes</taxon>
        <taxon>Kitasatosporales</taxon>
        <taxon>Streptomycetaceae</taxon>
        <taxon>Streptomyces</taxon>
    </lineage>
</organism>
<dbReference type="InterPro" id="IPR037207">
    <property type="entry name" value="Nuop51_4Fe4S-bd_sf"/>
</dbReference>
<proteinExistence type="predicted"/>
<dbReference type="Proteomes" id="UP001108029">
    <property type="component" value="Unassembled WGS sequence"/>
</dbReference>
<feature type="region of interest" description="Disordered" evidence="1">
    <location>
        <begin position="63"/>
        <end position="85"/>
    </location>
</feature>
<protein>
    <submittedName>
        <fullName evidence="2">Uncharacterized protein</fullName>
    </submittedName>
</protein>
<comment type="caution">
    <text evidence="2">The sequence shown here is derived from an EMBL/GenBank/DDBJ whole genome shotgun (WGS) entry which is preliminary data.</text>
</comment>
<dbReference type="AlphaFoldDB" id="A0A9Q3VM40"/>
<feature type="compositionally biased region" description="Pro residues" evidence="1">
    <location>
        <begin position="71"/>
        <end position="85"/>
    </location>
</feature>
<evidence type="ECO:0000256" key="1">
    <source>
        <dbReference type="SAM" id="MobiDB-lite"/>
    </source>
</evidence>